<reference evidence="3" key="1">
    <citation type="journal article" date="2019" name="Int. J. Syst. Evol. Microbiol.">
        <title>The Global Catalogue of Microorganisms (GCM) 10K type strain sequencing project: providing services to taxonomists for standard genome sequencing and annotation.</title>
        <authorList>
            <consortium name="The Broad Institute Genomics Platform"/>
            <consortium name="The Broad Institute Genome Sequencing Center for Infectious Disease"/>
            <person name="Wu L."/>
            <person name="Ma J."/>
        </authorList>
    </citation>
    <scope>NUCLEOTIDE SEQUENCE [LARGE SCALE GENOMIC DNA]</scope>
    <source>
        <strain evidence="3">TBRC 7912</strain>
    </source>
</reference>
<name>A0ABV8F215_9ACTN</name>
<feature type="domain" description="Methylase-associated X1" evidence="1">
    <location>
        <begin position="17"/>
        <end position="140"/>
    </location>
</feature>
<dbReference type="Pfam" id="PF20296">
    <property type="entry name" value="MTaX1"/>
    <property type="match status" value="1"/>
</dbReference>
<dbReference type="InterPro" id="IPR046894">
    <property type="entry name" value="MTaX1"/>
</dbReference>
<dbReference type="EMBL" id="JBHSBC010000021">
    <property type="protein sequence ID" value="MFC3982709.1"/>
    <property type="molecule type" value="Genomic_DNA"/>
</dbReference>
<sequence length="156" mass="17533">MKTKPLLLECRIPLPRQLRFYLYSVTQHASERQVDTFKIQLTSGNPVNGESGKRFTFDRTGGIRPILIGYHADLRVFILWDAELHDAQGGFAFSSSCQAPPDLIYSAVTHGLAIAERPLKRLARTEEMLASRPERLIEAIEKRIALSNKSLLDGVV</sequence>
<gene>
    <name evidence="2" type="ORF">ACFOYY_21390</name>
</gene>
<comment type="caution">
    <text evidence="2">The sequence shown here is derived from an EMBL/GenBank/DDBJ whole genome shotgun (WGS) entry which is preliminary data.</text>
</comment>
<protein>
    <recommendedName>
        <fullName evidence="1">Methylase-associated X1 domain-containing protein</fullName>
    </recommendedName>
</protein>
<dbReference type="Proteomes" id="UP001595698">
    <property type="component" value="Unassembled WGS sequence"/>
</dbReference>
<organism evidence="2 3">
    <name type="scientific">Streptosporangium jomthongense</name>
    <dbReference type="NCBI Taxonomy" id="1193683"/>
    <lineage>
        <taxon>Bacteria</taxon>
        <taxon>Bacillati</taxon>
        <taxon>Actinomycetota</taxon>
        <taxon>Actinomycetes</taxon>
        <taxon>Streptosporangiales</taxon>
        <taxon>Streptosporangiaceae</taxon>
        <taxon>Streptosporangium</taxon>
    </lineage>
</organism>
<dbReference type="RefSeq" id="WP_386191621.1">
    <property type="nucleotide sequence ID" value="NZ_JBHSBC010000021.1"/>
</dbReference>
<accession>A0ABV8F215</accession>
<evidence type="ECO:0000259" key="1">
    <source>
        <dbReference type="Pfam" id="PF20296"/>
    </source>
</evidence>
<evidence type="ECO:0000313" key="3">
    <source>
        <dbReference type="Proteomes" id="UP001595698"/>
    </source>
</evidence>
<proteinExistence type="predicted"/>
<evidence type="ECO:0000313" key="2">
    <source>
        <dbReference type="EMBL" id="MFC3982709.1"/>
    </source>
</evidence>
<keyword evidence="3" id="KW-1185">Reference proteome</keyword>